<organism evidence="2 3">
    <name type="scientific">Klebsiella pneumoniae</name>
    <dbReference type="NCBI Taxonomy" id="573"/>
    <lineage>
        <taxon>Bacteria</taxon>
        <taxon>Pseudomonadati</taxon>
        <taxon>Pseudomonadota</taxon>
        <taxon>Gammaproteobacteria</taxon>
        <taxon>Enterobacterales</taxon>
        <taxon>Enterobacteriaceae</taxon>
        <taxon>Klebsiella/Raoultella group</taxon>
        <taxon>Klebsiella</taxon>
        <taxon>Klebsiella pneumoniae complex</taxon>
    </lineage>
</organism>
<evidence type="ECO:0000259" key="1">
    <source>
        <dbReference type="Pfam" id="PF00496"/>
    </source>
</evidence>
<reference evidence="2" key="1">
    <citation type="submission" date="2023-07" db="EMBL/GenBank/DDBJ databases">
        <authorList>
            <person name="Peng Z."/>
        </authorList>
    </citation>
    <scope>NUCLEOTIDE SEQUENCE</scope>
    <source>
        <strain evidence="2">KP219</strain>
    </source>
</reference>
<gene>
    <name evidence="2" type="ORF">Q6294_32625</name>
</gene>
<dbReference type="InterPro" id="IPR000914">
    <property type="entry name" value="SBP_5_dom"/>
</dbReference>
<name>A0AAW8AKC3_KLEPN</name>
<feature type="non-terminal residue" evidence="2">
    <location>
        <position position="1"/>
    </location>
</feature>
<dbReference type="Proteomes" id="UP001244490">
    <property type="component" value="Unassembled WGS sequence"/>
</dbReference>
<feature type="domain" description="Solute-binding protein family 5" evidence="1">
    <location>
        <begin position="22"/>
        <end position="82"/>
    </location>
</feature>
<dbReference type="Gene3D" id="3.10.105.10">
    <property type="entry name" value="Dipeptide-binding Protein, Domain 3"/>
    <property type="match status" value="1"/>
</dbReference>
<dbReference type="Gene3D" id="3.40.190.10">
    <property type="entry name" value="Periplasmic binding protein-like II"/>
    <property type="match status" value="1"/>
</dbReference>
<dbReference type="Pfam" id="PF00496">
    <property type="entry name" value="SBP_bac_5"/>
    <property type="match status" value="1"/>
</dbReference>
<dbReference type="SUPFAM" id="SSF53850">
    <property type="entry name" value="Periplasmic binding protein-like II"/>
    <property type="match status" value="1"/>
</dbReference>
<comment type="caution">
    <text evidence="2">The sequence shown here is derived from an EMBL/GenBank/DDBJ whole genome shotgun (WGS) entry which is preliminary data.</text>
</comment>
<dbReference type="AlphaFoldDB" id="A0AAW8AKC3"/>
<accession>A0AAW8AKC3</accession>
<sequence>GLAGAHHLGGEAEQGRFEARHIAAAVGPAELDELQKDAGIKLATAPGMNVGILAYNTRRPALSKVEVRQALDMAIDKAAIVR</sequence>
<proteinExistence type="predicted"/>
<evidence type="ECO:0000313" key="2">
    <source>
        <dbReference type="EMBL" id="MDP0971688.1"/>
    </source>
</evidence>
<protein>
    <submittedName>
        <fullName evidence="2">ABC transporter substrate-binding protein</fullName>
    </submittedName>
</protein>
<dbReference type="RefSeq" id="WP_305202710.1">
    <property type="nucleotide sequence ID" value="NZ_JAUUIA010001094.1"/>
</dbReference>
<evidence type="ECO:0000313" key="3">
    <source>
        <dbReference type="Proteomes" id="UP001244490"/>
    </source>
</evidence>
<feature type="non-terminal residue" evidence="2">
    <location>
        <position position="82"/>
    </location>
</feature>
<dbReference type="EMBL" id="JAUUIA010001094">
    <property type="protein sequence ID" value="MDP0971688.1"/>
    <property type="molecule type" value="Genomic_DNA"/>
</dbReference>